<keyword evidence="1" id="KW-0285">Flavoprotein</keyword>
<evidence type="ECO:0000256" key="4">
    <source>
        <dbReference type="ARBA" id="ARBA00022857"/>
    </source>
</evidence>
<gene>
    <name evidence="6" type="ORF">GCM10022210_05470</name>
</gene>
<dbReference type="SUPFAM" id="SSF51905">
    <property type="entry name" value="FAD/NAD(P)-binding domain"/>
    <property type="match status" value="1"/>
</dbReference>
<name>A0ABP7P6R4_9SPHI</name>
<keyword evidence="2" id="KW-0732">Signal</keyword>
<keyword evidence="5" id="KW-0520">NAD</keyword>
<dbReference type="PANTHER" id="PTHR46091:SF3">
    <property type="entry name" value="AMINE OXIDASE DOMAIN-CONTAINING PROTEIN"/>
    <property type="match status" value="1"/>
</dbReference>
<dbReference type="Pfam" id="PF13450">
    <property type="entry name" value="NAD_binding_8"/>
    <property type="match status" value="1"/>
</dbReference>
<protein>
    <submittedName>
        <fullName evidence="6">NAD(P)/FAD-dependent oxidoreductase</fullName>
    </submittedName>
</protein>
<dbReference type="Gene3D" id="3.50.50.60">
    <property type="entry name" value="FAD/NAD(P)-binding domain"/>
    <property type="match status" value="2"/>
</dbReference>
<evidence type="ECO:0000256" key="1">
    <source>
        <dbReference type="ARBA" id="ARBA00022630"/>
    </source>
</evidence>
<dbReference type="PANTHER" id="PTHR46091">
    <property type="entry name" value="BLR7054 PROTEIN"/>
    <property type="match status" value="1"/>
</dbReference>
<sequence>MEIFDAVIIGSGMGGLVSADLLSREGFKVCVIEKNQQIGGSLQTYVRDKVIFDSGVHYLGGLDKGQNLYQIFKYLDLMDKLKLQKQDVVFDKIGIYEEDTEYEYAQGYDNFISHILKHFPGEEAVLNAYCDKIKEVCSKFSLYNLNSGDDFNEKSAVLEIDTKGFIESLTDNPRLQAVLAGNNALYAGQADKTPFYVHALILNSYIESSYKCIDGGSQIAKLIAKNIRSRGGVIKRYCEVKRIVVEGGQVTHVETAEGQKIYGKQFISNMHPVQTLAITDSDIIKPAYRNRLKGLENSVSSFTLNVVFKKDSFPYFNTNYYVGKDGHVWDIAEYNEENWPLGYAFFMAPSSKSPNFADGASILTYMRFEEMKPWEDTFNTVANVNERGETYEEFKIRKSEKLLDMVEKKFPGFRGHIKSYYSATPLSYRDYIGNGDGSLYGIVKDYKHTLKTFISPRTKIPNLYFTGQNLNLHGILGTAMSAIVTCTTLLGDDAIIGKIRNA</sequence>
<keyword evidence="4" id="KW-0521">NADP</keyword>
<dbReference type="EMBL" id="BAAAZC010000005">
    <property type="protein sequence ID" value="GAA3960661.1"/>
    <property type="molecule type" value="Genomic_DNA"/>
</dbReference>
<evidence type="ECO:0000313" key="6">
    <source>
        <dbReference type="EMBL" id="GAA3960661.1"/>
    </source>
</evidence>
<accession>A0ABP7P6R4</accession>
<proteinExistence type="predicted"/>
<dbReference type="InterPro" id="IPR036188">
    <property type="entry name" value="FAD/NAD-bd_sf"/>
</dbReference>
<evidence type="ECO:0000256" key="3">
    <source>
        <dbReference type="ARBA" id="ARBA00022827"/>
    </source>
</evidence>
<dbReference type="InterPro" id="IPR052206">
    <property type="entry name" value="Retinol_saturase"/>
</dbReference>
<keyword evidence="3" id="KW-0274">FAD</keyword>
<dbReference type="Proteomes" id="UP001500742">
    <property type="component" value="Unassembled WGS sequence"/>
</dbReference>
<evidence type="ECO:0000313" key="7">
    <source>
        <dbReference type="Proteomes" id="UP001500742"/>
    </source>
</evidence>
<dbReference type="RefSeq" id="WP_259094602.1">
    <property type="nucleotide sequence ID" value="NZ_BAAAZC010000005.1"/>
</dbReference>
<evidence type="ECO:0000256" key="5">
    <source>
        <dbReference type="ARBA" id="ARBA00023027"/>
    </source>
</evidence>
<keyword evidence="7" id="KW-1185">Reference proteome</keyword>
<comment type="caution">
    <text evidence="6">The sequence shown here is derived from an EMBL/GenBank/DDBJ whole genome shotgun (WGS) entry which is preliminary data.</text>
</comment>
<reference evidence="7" key="1">
    <citation type="journal article" date="2019" name="Int. J. Syst. Evol. Microbiol.">
        <title>The Global Catalogue of Microorganisms (GCM) 10K type strain sequencing project: providing services to taxonomists for standard genome sequencing and annotation.</title>
        <authorList>
            <consortium name="The Broad Institute Genomics Platform"/>
            <consortium name="The Broad Institute Genome Sequencing Center for Infectious Disease"/>
            <person name="Wu L."/>
            <person name="Ma J."/>
        </authorList>
    </citation>
    <scope>NUCLEOTIDE SEQUENCE [LARGE SCALE GENOMIC DNA]</scope>
    <source>
        <strain evidence="7">JCM 16601</strain>
    </source>
</reference>
<evidence type="ECO:0000256" key="2">
    <source>
        <dbReference type="ARBA" id="ARBA00022729"/>
    </source>
</evidence>
<organism evidence="6 7">
    <name type="scientific">Mucilaginibacter dorajii</name>
    <dbReference type="NCBI Taxonomy" id="692994"/>
    <lineage>
        <taxon>Bacteria</taxon>
        <taxon>Pseudomonadati</taxon>
        <taxon>Bacteroidota</taxon>
        <taxon>Sphingobacteriia</taxon>
        <taxon>Sphingobacteriales</taxon>
        <taxon>Sphingobacteriaceae</taxon>
        <taxon>Mucilaginibacter</taxon>
    </lineage>
</organism>